<sequence>MPMAEDVLAPMVGKILKIKVKPGDAVQEDDEILVMESMKLETSVHAPCSGVVKEIKVSEGDRVEEDDLLVVIE</sequence>
<dbReference type="SUPFAM" id="SSF51230">
    <property type="entry name" value="Single hybrid motif"/>
    <property type="match status" value="1"/>
</dbReference>
<keyword evidence="1" id="KW-0092">Biotin</keyword>
<dbReference type="InterPro" id="IPR000089">
    <property type="entry name" value="Biotin_lipoyl"/>
</dbReference>
<name>A0A832A2M2_9BACT</name>
<reference evidence="3" key="1">
    <citation type="journal article" date="2020" name="mSystems">
        <title>Genome- and Community-Level Interaction Insights into Carbon Utilization and Element Cycling Functions of Hydrothermarchaeota in Hydrothermal Sediment.</title>
        <authorList>
            <person name="Zhou Z."/>
            <person name="Liu Y."/>
            <person name="Xu W."/>
            <person name="Pan J."/>
            <person name="Luo Z.H."/>
            <person name="Li M."/>
        </authorList>
    </citation>
    <scope>NUCLEOTIDE SEQUENCE [LARGE SCALE GENOMIC DNA]</scope>
    <source>
        <strain evidence="3">SpSt-456</strain>
    </source>
</reference>
<dbReference type="PROSITE" id="PS50968">
    <property type="entry name" value="BIOTINYL_LIPOYL"/>
    <property type="match status" value="1"/>
</dbReference>
<dbReference type="Pfam" id="PF00364">
    <property type="entry name" value="Biotin_lipoyl"/>
    <property type="match status" value="1"/>
</dbReference>
<evidence type="ECO:0000313" key="3">
    <source>
        <dbReference type="EMBL" id="HFK96567.1"/>
    </source>
</evidence>
<evidence type="ECO:0000256" key="1">
    <source>
        <dbReference type="ARBA" id="ARBA00023267"/>
    </source>
</evidence>
<comment type="caution">
    <text evidence="3">The sequence shown here is derived from an EMBL/GenBank/DDBJ whole genome shotgun (WGS) entry which is preliminary data.</text>
</comment>
<evidence type="ECO:0000259" key="2">
    <source>
        <dbReference type="PROSITE" id="PS50968"/>
    </source>
</evidence>
<dbReference type="FunFam" id="2.40.50.100:FF:000003">
    <property type="entry name" value="Acetyl-CoA carboxylase biotin carboxyl carrier protein"/>
    <property type="match status" value="1"/>
</dbReference>
<dbReference type="CDD" id="cd06850">
    <property type="entry name" value="biotinyl_domain"/>
    <property type="match status" value="1"/>
</dbReference>
<protein>
    <submittedName>
        <fullName evidence="3">Biotin/lipoyl-binding protein</fullName>
    </submittedName>
</protein>
<dbReference type="EMBL" id="DSTK01000013">
    <property type="protein sequence ID" value="HFK96567.1"/>
    <property type="molecule type" value="Genomic_DNA"/>
</dbReference>
<dbReference type="InterPro" id="IPR050709">
    <property type="entry name" value="Biotin_Carboxyl_Carrier/Decarb"/>
</dbReference>
<dbReference type="InterPro" id="IPR011053">
    <property type="entry name" value="Single_hybrid_motif"/>
</dbReference>
<dbReference type="AlphaFoldDB" id="A0A832A2M2"/>
<accession>A0A832A2M2</accession>
<gene>
    <name evidence="3" type="ORF">ENS06_04475</name>
</gene>
<dbReference type="PANTHER" id="PTHR45266:SF3">
    <property type="entry name" value="OXALOACETATE DECARBOXYLASE ALPHA CHAIN"/>
    <property type="match status" value="1"/>
</dbReference>
<organism evidence="3">
    <name type="scientific">Desulfacinum infernum</name>
    <dbReference type="NCBI Taxonomy" id="35837"/>
    <lineage>
        <taxon>Bacteria</taxon>
        <taxon>Pseudomonadati</taxon>
        <taxon>Thermodesulfobacteriota</taxon>
        <taxon>Syntrophobacteria</taxon>
        <taxon>Syntrophobacterales</taxon>
        <taxon>Syntrophobacteraceae</taxon>
        <taxon>Desulfacinum</taxon>
    </lineage>
</organism>
<dbReference type="Gene3D" id="2.40.50.100">
    <property type="match status" value="1"/>
</dbReference>
<feature type="domain" description="Lipoyl-binding" evidence="2">
    <location>
        <begin position="1"/>
        <end position="73"/>
    </location>
</feature>
<dbReference type="PANTHER" id="PTHR45266">
    <property type="entry name" value="OXALOACETATE DECARBOXYLASE ALPHA CHAIN"/>
    <property type="match status" value="1"/>
</dbReference>
<proteinExistence type="predicted"/>